<protein>
    <submittedName>
        <fullName evidence="1">(Mediterranean fruit fly) hypothetical protein</fullName>
    </submittedName>
</protein>
<proteinExistence type="predicted"/>
<organism evidence="1 2">
    <name type="scientific">Ceratitis capitata</name>
    <name type="common">Mediterranean fruit fly</name>
    <name type="synonym">Tephritis capitata</name>
    <dbReference type="NCBI Taxonomy" id="7213"/>
    <lineage>
        <taxon>Eukaryota</taxon>
        <taxon>Metazoa</taxon>
        <taxon>Ecdysozoa</taxon>
        <taxon>Arthropoda</taxon>
        <taxon>Hexapoda</taxon>
        <taxon>Insecta</taxon>
        <taxon>Pterygota</taxon>
        <taxon>Neoptera</taxon>
        <taxon>Endopterygota</taxon>
        <taxon>Diptera</taxon>
        <taxon>Brachycera</taxon>
        <taxon>Muscomorpha</taxon>
        <taxon>Tephritoidea</taxon>
        <taxon>Tephritidae</taxon>
        <taxon>Ceratitis</taxon>
        <taxon>Ceratitis</taxon>
    </lineage>
</organism>
<name>A0A811UV36_CERCA</name>
<feature type="non-terminal residue" evidence="1">
    <location>
        <position position="53"/>
    </location>
</feature>
<dbReference type="EMBL" id="CAJHJT010000023">
    <property type="protein sequence ID" value="CAD7000913.1"/>
    <property type="molecule type" value="Genomic_DNA"/>
</dbReference>
<sequence>MQQEEGFFLSLLPMEITPSVIDIVGKVSPQMENEYIDRFNKEDNSNNQNAVWI</sequence>
<dbReference type="Proteomes" id="UP000606786">
    <property type="component" value="Unassembled WGS sequence"/>
</dbReference>
<dbReference type="AlphaFoldDB" id="A0A811UV36"/>
<gene>
    <name evidence="1" type="ORF">CCAP1982_LOCUS9388</name>
</gene>
<evidence type="ECO:0000313" key="2">
    <source>
        <dbReference type="Proteomes" id="UP000606786"/>
    </source>
</evidence>
<comment type="caution">
    <text evidence="1">The sequence shown here is derived from an EMBL/GenBank/DDBJ whole genome shotgun (WGS) entry which is preliminary data.</text>
</comment>
<evidence type="ECO:0000313" key="1">
    <source>
        <dbReference type="EMBL" id="CAD7000913.1"/>
    </source>
</evidence>
<reference evidence="1" key="1">
    <citation type="submission" date="2020-11" db="EMBL/GenBank/DDBJ databases">
        <authorList>
            <person name="Whitehead M."/>
        </authorList>
    </citation>
    <scope>NUCLEOTIDE SEQUENCE</scope>
    <source>
        <strain evidence="1">EGII</strain>
    </source>
</reference>
<keyword evidence="2" id="KW-1185">Reference proteome</keyword>
<accession>A0A811UV36</accession>